<protein>
    <submittedName>
        <fullName evidence="1">Uncharacterized protein</fullName>
    </submittedName>
</protein>
<evidence type="ECO:0000313" key="1">
    <source>
        <dbReference type="EMBL" id="TCB62229.1"/>
    </source>
</evidence>
<dbReference type="EMBL" id="SJOA01000001">
    <property type="protein sequence ID" value="TCB62229.1"/>
    <property type="molecule type" value="Genomic_DNA"/>
</dbReference>
<dbReference type="AlphaFoldDB" id="A0A4R0EQR8"/>
<proteinExistence type="predicted"/>
<evidence type="ECO:0000313" key="2">
    <source>
        <dbReference type="Proteomes" id="UP000291380"/>
    </source>
</evidence>
<gene>
    <name evidence="1" type="ORF">E0H85_01530</name>
</gene>
<organism evidence="1 2">
    <name type="scientific">Acinetobacter terrae</name>
    <dbReference type="NCBI Taxonomy" id="2731247"/>
    <lineage>
        <taxon>Bacteria</taxon>
        <taxon>Pseudomonadati</taxon>
        <taxon>Pseudomonadota</taxon>
        <taxon>Gammaproteobacteria</taxon>
        <taxon>Moraxellales</taxon>
        <taxon>Moraxellaceae</taxon>
        <taxon>Acinetobacter</taxon>
        <taxon>Acinetobacter Taxon 24</taxon>
    </lineage>
</organism>
<dbReference type="OrthoDB" id="6706541at2"/>
<dbReference type="RefSeq" id="WP_131270174.1">
    <property type="nucleotide sequence ID" value="NZ_SJOA01000001.1"/>
</dbReference>
<dbReference type="Proteomes" id="UP000291380">
    <property type="component" value="Unassembled WGS sequence"/>
</dbReference>
<name>A0A4R0EQR8_9GAMM</name>
<reference evidence="1 2" key="1">
    <citation type="submission" date="2019-02" db="EMBL/GenBank/DDBJ databases">
        <title>High diversity of culturable Acinetobacter species in natural soil and water ecosystems.</title>
        <authorList>
            <person name="Radolfova-Krizova L."/>
            <person name="Nemec A."/>
        </authorList>
    </citation>
    <scope>NUCLEOTIDE SEQUENCE [LARGE SCALE GENOMIC DNA]</scope>
    <source>
        <strain evidence="1 2">ANC 4281</strain>
    </source>
</reference>
<sequence length="106" mass="12070">MSEKLLESITFKCTDSEKTKAVAISKSKKFNSVSEYIRDLVMRDIAEVEAYLNTLMPVMGLTKETEDTFHLELAPRPIRDVTPKYSGVKKVQLCDQLDFLAVHSEK</sequence>
<accession>A0A4R0EQR8</accession>
<comment type="caution">
    <text evidence="1">The sequence shown here is derived from an EMBL/GenBank/DDBJ whole genome shotgun (WGS) entry which is preliminary data.</text>
</comment>